<evidence type="ECO:0000313" key="6">
    <source>
        <dbReference type="Proteomes" id="UP000216354"/>
    </source>
</evidence>
<evidence type="ECO:0000256" key="3">
    <source>
        <dbReference type="SAM" id="SignalP"/>
    </source>
</evidence>
<evidence type="ECO:0000256" key="2">
    <source>
        <dbReference type="ARBA" id="ARBA00022729"/>
    </source>
</evidence>
<dbReference type="PANTHER" id="PTHR30290:SF38">
    <property type="entry name" value="D,D-DIPEPTIDE-BINDING PERIPLASMIC PROTEIN DDPA-RELATED"/>
    <property type="match status" value="1"/>
</dbReference>
<dbReference type="PROSITE" id="PS51318">
    <property type="entry name" value="TAT"/>
    <property type="match status" value="1"/>
</dbReference>
<keyword evidence="6" id="KW-1185">Reference proteome</keyword>
<dbReference type="CDD" id="cd08517">
    <property type="entry name" value="PBP2_NikA_DppA_OppA_like_13"/>
    <property type="match status" value="1"/>
</dbReference>
<evidence type="ECO:0000259" key="4">
    <source>
        <dbReference type="Pfam" id="PF00496"/>
    </source>
</evidence>
<dbReference type="Pfam" id="PF00496">
    <property type="entry name" value="SBP_bac_5"/>
    <property type="match status" value="1"/>
</dbReference>
<dbReference type="Gene3D" id="3.40.190.10">
    <property type="entry name" value="Periplasmic binding protein-like II"/>
    <property type="match status" value="1"/>
</dbReference>
<reference evidence="5 6" key="1">
    <citation type="submission" date="2017-05" db="EMBL/GenBank/DDBJ databases">
        <title>Complete and WGS of Bordetella genogroups.</title>
        <authorList>
            <person name="Spilker T."/>
            <person name="Lipuma J."/>
        </authorList>
    </citation>
    <scope>NUCLEOTIDE SEQUENCE [LARGE SCALE GENOMIC DNA]</scope>
    <source>
        <strain evidence="5 6">AU9795</strain>
    </source>
</reference>
<dbReference type="PANTHER" id="PTHR30290">
    <property type="entry name" value="PERIPLASMIC BINDING COMPONENT OF ABC TRANSPORTER"/>
    <property type="match status" value="1"/>
</dbReference>
<protein>
    <submittedName>
        <fullName evidence="5">ABC transporter substrate-binding protein</fullName>
    </submittedName>
</protein>
<dbReference type="Gene3D" id="3.10.105.10">
    <property type="entry name" value="Dipeptide-binding Protein, Domain 3"/>
    <property type="match status" value="1"/>
</dbReference>
<dbReference type="InterPro" id="IPR039424">
    <property type="entry name" value="SBP_5"/>
</dbReference>
<gene>
    <name evidence="5" type="ORF">CAL27_14905</name>
</gene>
<evidence type="ECO:0000313" key="5">
    <source>
        <dbReference type="EMBL" id="OZI63884.1"/>
    </source>
</evidence>
<organism evidence="5 6">
    <name type="scientific">Bordetella genomosp. 1</name>
    <dbReference type="NCBI Taxonomy" id="1395607"/>
    <lineage>
        <taxon>Bacteria</taxon>
        <taxon>Pseudomonadati</taxon>
        <taxon>Pseudomonadota</taxon>
        <taxon>Betaproteobacteria</taxon>
        <taxon>Burkholderiales</taxon>
        <taxon>Alcaligenaceae</taxon>
        <taxon>Bordetella</taxon>
    </lineage>
</organism>
<comment type="caution">
    <text evidence="5">The sequence shown here is derived from an EMBL/GenBank/DDBJ whole genome shotgun (WGS) entry which is preliminary data.</text>
</comment>
<keyword evidence="2 3" id="KW-0732">Signal</keyword>
<dbReference type="Proteomes" id="UP000216354">
    <property type="component" value="Unassembled WGS sequence"/>
</dbReference>
<feature type="signal peptide" evidence="3">
    <location>
        <begin position="1"/>
        <end position="31"/>
    </location>
</feature>
<comment type="similarity">
    <text evidence="1">Belongs to the bacterial solute-binding protein 5 family.</text>
</comment>
<evidence type="ECO:0000256" key="1">
    <source>
        <dbReference type="ARBA" id="ARBA00005695"/>
    </source>
</evidence>
<name>A0ABX4F0L3_9BORD</name>
<feature type="chain" id="PRO_5046168859" evidence="3">
    <location>
        <begin position="32"/>
        <end position="545"/>
    </location>
</feature>
<dbReference type="SUPFAM" id="SSF53850">
    <property type="entry name" value="Periplasmic binding protein-like II"/>
    <property type="match status" value="1"/>
</dbReference>
<sequence length="545" mass="60112">MTLTRRTLLQAALAAALATPLALPGAAFAQAATDKPGGQRGGQRGGTLTLLLPSEPTALVTVGNVATPILSVSAKVTEGLLKYDYDLNPEPQLATAWQVSPDGTVYTFTLRQGVKWHDGKPFTAADVKYSIELLKKIHPRGRNTFANVTAIDTPDDHTVVLRLSKPAPYLIRAFVATETPIVPKHLYDGTDPLTNPATSAPIGTGPFKFKEWVRGSHIVYERNPDYWDKPKPYIDRLIVRVVADPAAAAIAFETGTVDLGYRTPVPLADLERLRKVPTLRFETRGNSYSFNVTRLEFNLDNPYFKNEKVRQAVAHAIDRNVILKVVNYGVGQVAYSPIAPGLKQYNDPAPTPYPYDLKRANALLDEAGYPRGANNVRFTVPLDFNPIGADGPRLADYLRTTLARVGITVNVRAQDASSFIKRVYTDRDFAFTTNGASNLFDPTVGVQRLYWSKNFIKGVPFSNGTHYSNPKVDALLEGAAVENDPKRRVELFREFQQIVAREVPDLNLYQPEFITIANQRVHDHSLTADGVESNLADVYLDPASR</sequence>
<dbReference type="InterPro" id="IPR000914">
    <property type="entry name" value="SBP_5_dom"/>
</dbReference>
<accession>A0ABX4F0L3</accession>
<proteinExistence type="inferred from homology"/>
<dbReference type="RefSeq" id="WP_094831959.1">
    <property type="nucleotide sequence ID" value="NZ_NEVR01000003.1"/>
</dbReference>
<dbReference type="InterPro" id="IPR006311">
    <property type="entry name" value="TAT_signal"/>
</dbReference>
<dbReference type="PIRSF" id="PIRSF002741">
    <property type="entry name" value="MppA"/>
    <property type="match status" value="1"/>
</dbReference>
<dbReference type="InterPro" id="IPR030678">
    <property type="entry name" value="Peptide/Ni-bd"/>
</dbReference>
<feature type="domain" description="Solute-binding protein family 5" evidence="4">
    <location>
        <begin position="89"/>
        <end position="452"/>
    </location>
</feature>
<dbReference type="EMBL" id="NEVR01000003">
    <property type="protein sequence ID" value="OZI63884.1"/>
    <property type="molecule type" value="Genomic_DNA"/>
</dbReference>